<accession>A0ABY7K2M0</accession>
<organism evidence="3 4">
    <name type="scientific">Jatrophihabitans cynanchi</name>
    <dbReference type="NCBI Taxonomy" id="2944128"/>
    <lineage>
        <taxon>Bacteria</taxon>
        <taxon>Bacillati</taxon>
        <taxon>Actinomycetota</taxon>
        <taxon>Actinomycetes</taxon>
        <taxon>Jatrophihabitantales</taxon>
        <taxon>Jatrophihabitantaceae</taxon>
        <taxon>Jatrophihabitans</taxon>
    </lineage>
</organism>
<gene>
    <name evidence="3" type="ORF">M6B22_08335</name>
</gene>
<protein>
    <submittedName>
        <fullName evidence="3">DUF6350 family protein</fullName>
    </submittedName>
</protein>
<keyword evidence="2" id="KW-0472">Membrane</keyword>
<feature type="transmembrane region" description="Helical" evidence="2">
    <location>
        <begin position="98"/>
        <end position="120"/>
    </location>
</feature>
<feature type="transmembrane region" description="Helical" evidence="2">
    <location>
        <begin position="380"/>
        <end position="401"/>
    </location>
</feature>
<keyword evidence="2" id="KW-0812">Transmembrane</keyword>
<feature type="region of interest" description="Disordered" evidence="1">
    <location>
        <begin position="432"/>
        <end position="455"/>
    </location>
</feature>
<feature type="transmembrane region" description="Helical" evidence="2">
    <location>
        <begin position="311"/>
        <end position="330"/>
    </location>
</feature>
<feature type="transmembrane region" description="Helical" evidence="2">
    <location>
        <begin position="74"/>
        <end position="92"/>
    </location>
</feature>
<keyword evidence="2" id="KW-1133">Transmembrane helix</keyword>
<dbReference type="InterPro" id="IPR045931">
    <property type="entry name" value="DUF6350"/>
</dbReference>
<evidence type="ECO:0000256" key="1">
    <source>
        <dbReference type="SAM" id="MobiDB-lite"/>
    </source>
</evidence>
<feature type="transmembrane region" description="Helical" evidence="2">
    <location>
        <begin position="208"/>
        <end position="229"/>
    </location>
</feature>
<keyword evidence="4" id="KW-1185">Reference proteome</keyword>
<feature type="transmembrane region" description="Helical" evidence="2">
    <location>
        <begin position="165"/>
        <end position="187"/>
    </location>
</feature>
<proteinExistence type="predicted"/>
<sequence length="455" mass="44004">MPGPREHCSEPSAAPNDGAAARRSVVPRAAGRSLWRAATWTGAGAAIVCATVGILAVAVCWLPVSGPGGRAHSAIHAGLLTFLAALHGGVTVDGTSASFLPLGMLGAVAITAWRAGAGLADAAAGIGECDPLRLALAGLAQAVSFTGCCLLAVPYATLGTSDAPFLGVAAAAFLLFAFSGGTALVLYSPLSDLLAERTPASVRAGARGAGVALCVYLAAGALLAAGSAVVHHARIEALSAQVGGGWGGVPVLLLGVLAAPNAAVAGAAYLAGPGFAVGGSSASAFTTAHGVLPAFPLLGAMPDGSGANAPVWVLMALTPLLAGLLLARLACREDAWAARWQLIGSATAGVLLGLIVLGWQAGGAIGAGGLSTIGPSPWRFALSAGVAVAGVASAGLGVAAARSRFVSRARGTGVSGRADAAGRLQLLADAVRSPAGQNPGADDADDAGGGSQRAG</sequence>
<feature type="transmembrane region" description="Helical" evidence="2">
    <location>
        <begin position="282"/>
        <end position="299"/>
    </location>
</feature>
<name>A0ABY7K2M0_9ACTN</name>
<reference evidence="3" key="1">
    <citation type="submission" date="2022-05" db="EMBL/GenBank/DDBJ databases">
        <title>Jatrophihabitans sp. SB3-54 whole genome sequence.</title>
        <authorList>
            <person name="Suh M.K."/>
            <person name="Eom M.K."/>
            <person name="Kim J.S."/>
            <person name="Kim H.S."/>
            <person name="Do H.E."/>
            <person name="Shin Y.K."/>
            <person name="Lee J.-S."/>
        </authorList>
    </citation>
    <scope>NUCLEOTIDE SEQUENCE</scope>
    <source>
        <strain evidence="3">SB3-54</strain>
    </source>
</reference>
<dbReference type="Pfam" id="PF19877">
    <property type="entry name" value="DUF6350"/>
    <property type="match status" value="1"/>
</dbReference>
<feature type="region of interest" description="Disordered" evidence="1">
    <location>
        <begin position="1"/>
        <end position="21"/>
    </location>
</feature>
<dbReference type="RefSeq" id="WP_269445302.1">
    <property type="nucleotide sequence ID" value="NZ_CP097463.1"/>
</dbReference>
<feature type="transmembrane region" description="Helical" evidence="2">
    <location>
        <begin position="249"/>
        <end position="270"/>
    </location>
</feature>
<feature type="transmembrane region" description="Helical" evidence="2">
    <location>
        <begin position="132"/>
        <end position="153"/>
    </location>
</feature>
<feature type="transmembrane region" description="Helical" evidence="2">
    <location>
        <begin position="342"/>
        <end position="360"/>
    </location>
</feature>
<evidence type="ECO:0000256" key="2">
    <source>
        <dbReference type="SAM" id="Phobius"/>
    </source>
</evidence>
<feature type="transmembrane region" description="Helical" evidence="2">
    <location>
        <begin position="37"/>
        <end position="62"/>
    </location>
</feature>
<evidence type="ECO:0000313" key="4">
    <source>
        <dbReference type="Proteomes" id="UP001164693"/>
    </source>
</evidence>
<dbReference type="Proteomes" id="UP001164693">
    <property type="component" value="Chromosome"/>
</dbReference>
<evidence type="ECO:0000313" key="3">
    <source>
        <dbReference type="EMBL" id="WAX58758.1"/>
    </source>
</evidence>
<dbReference type="EMBL" id="CP097463">
    <property type="protein sequence ID" value="WAX58758.1"/>
    <property type="molecule type" value="Genomic_DNA"/>
</dbReference>